<sequence>MQRCQARKALATAFAALALLSGSGSCCTITSSDTSGIIAARPATGSPGNDTATGLKKLGLSNSDSKNGLDGISHLYGFAKANGVMLLAPESRSTDWDFIVSGSFGPDVAYINDALAAVFARYDVQQGSIGMQGFSDGASYAIMLGLANGNLFNKGPEAAACSLVQAGYTVAFVTFSGGHEVPCDVGQEALQWFLGKQSVPARSRSSHTGPSLSPPVLQTVRGQTQHKGTVHTRATKFEGALSASGLRIGIVVGRFNDLITKLLLEGALAAIERHGGNTDEVDVAWVPGSFELPVVAKTMAKSGTYDAVLVIGVVVRGATSHYDAVVSAATSGVLNAGLDTGVPVIFGVLTTDTMEQAFDRAGGKAGNKGFDQVPGHREACESGMQSCHSSRGSFCSEGGRAGAAFT</sequence>
<dbReference type="PANTHER" id="PTHR21058:SF0">
    <property type="entry name" value="6,7-DIMETHYL-8-RIBITYLLUMAZINE SYNTHASE"/>
    <property type="match status" value="1"/>
</dbReference>
<dbReference type="Pfam" id="PF00885">
    <property type="entry name" value="DMRL_synthase"/>
    <property type="match status" value="1"/>
</dbReference>
<protein>
    <recommendedName>
        <fullName evidence="3">6,7-dimethyl-8-ribityllumazine synthase</fullName>
        <ecNumber evidence="3">2.5.1.78</ecNumber>
    </recommendedName>
</protein>
<dbReference type="CDD" id="cd09209">
    <property type="entry name" value="Lumazine_synthase-I"/>
    <property type="match status" value="1"/>
</dbReference>
<dbReference type="SUPFAM" id="SSF52121">
    <property type="entry name" value="Lumazine synthase"/>
    <property type="match status" value="1"/>
</dbReference>
<dbReference type="PROSITE" id="PS51257">
    <property type="entry name" value="PROKAR_LIPOPROTEIN"/>
    <property type="match status" value="1"/>
</dbReference>
<dbReference type="GO" id="GO:0000906">
    <property type="term" value="F:6,7-dimethyl-8-ribityllumazine synthase activity"/>
    <property type="evidence" value="ECO:0007669"/>
    <property type="project" value="UniProtKB-EC"/>
</dbReference>
<comment type="caution">
    <text evidence="8">The sequence shown here is derived from an EMBL/GenBank/DDBJ whole genome shotgun (WGS) entry which is preliminary data.</text>
</comment>
<dbReference type="InterPro" id="IPR036467">
    <property type="entry name" value="LS/RS_sf"/>
</dbReference>
<keyword evidence="7" id="KW-0732">Signal</keyword>
<name>A0AAW1P184_9CHLO</name>
<feature type="chain" id="PRO_5043721594" description="6,7-dimethyl-8-ribityllumazine synthase" evidence="7">
    <location>
        <begin position="27"/>
        <end position="406"/>
    </location>
</feature>
<dbReference type="EMBL" id="JALJOQ010000083">
    <property type="protein sequence ID" value="KAK9800283.1"/>
    <property type="molecule type" value="Genomic_DNA"/>
</dbReference>
<dbReference type="InterPro" id="IPR002180">
    <property type="entry name" value="LS/RS"/>
</dbReference>
<dbReference type="InterPro" id="IPR029058">
    <property type="entry name" value="AB_hydrolase_fold"/>
</dbReference>
<dbReference type="PANTHER" id="PTHR21058">
    <property type="entry name" value="6,7-DIMETHYL-8-RIBITYLLUMAZINE SYNTHASE DMRL SYNTHASE LUMAZINE SYNTHASE"/>
    <property type="match status" value="1"/>
</dbReference>
<dbReference type="SUPFAM" id="SSF53474">
    <property type="entry name" value="alpha/beta-Hydrolases"/>
    <property type="match status" value="1"/>
</dbReference>
<feature type="signal peptide" evidence="7">
    <location>
        <begin position="1"/>
        <end position="26"/>
    </location>
</feature>
<accession>A0AAW1P184</accession>
<evidence type="ECO:0000256" key="4">
    <source>
        <dbReference type="ARBA" id="ARBA00022619"/>
    </source>
</evidence>
<dbReference type="InterPro" id="IPR034964">
    <property type="entry name" value="LS"/>
</dbReference>
<organism evidence="8 9">
    <name type="scientific">Symbiochloris irregularis</name>
    <dbReference type="NCBI Taxonomy" id="706552"/>
    <lineage>
        <taxon>Eukaryota</taxon>
        <taxon>Viridiplantae</taxon>
        <taxon>Chlorophyta</taxon>
        <taxon>core chlorophytes</taxon>
        <taxon>Trebouxiophyceae</taxon>
        <taxon>Trebouxiales</taxon>
        <taxon>Trebouxiaceae</taxon>
        <taxon>Symbiochloris</taxon>
    </lineage>
</organism>
<evidence type="ECO:0000256" key="7">
    <source>
        <dbReference type="SAM" id="SignalP"/>
    </source>
</evidence>
<evidence type="ECO:0000313" key="9">
    <source>
        <dbReference type="Proteomes" id="UP001465755"/>
    </source>
</evidence>
<keyword evidence="9" id="KW-1185">Reference proteome</keyword>
<evidence type="ECO:0000256" key="1">
    <source>
        <dbReference type="ARBA" id="ARBA00004917"/>
    </source>
</evidence>
<reference evidence="8 9" key="1">
    <citation type="journal article" date="2024" name="Nat. Commun.">
        <title>Phylogenomics reveals the evolutionary origins of lichenization in chlorophyte algae.</title>
        <authorList>
            <person name="Puginier C."/>
            <person name="Libourel C."/>
            <person name="Otte J."/>
            <person name="Skaloud P."/>
            <person name="Haon M."/>
            <person name="Grisel S."/>
            <person name="Petersen M."/>
            <person name="Berrin J.G."/>
            <person name="Delaux P.M."/>
            <person name="Dal Grande F."/>
            <person name="Keller J."/>
        </authorList>
    </citation>
    <scope>NUCLEOTIDE SEQUENCE [LARGE SCALE GENOMIC DNA]</scope>
    <source>
        <strain evidence="8 9">SAG 2036</strain>
    </source>
</reference>
<dbReference type="GO" id="GO:0009349">
    <property type="term" value="C:riboflavin synthase complex"/>
    <property type="evidence" value="ECO:0007669"/>
    <property type="project" value="InterPro"/>
</dbReference>
<keyword evidence="5" id="KW-0808">Transferase</keyword>
<evidence type="ECO:0000256" key="6">
    <source>
        <dbReference type="ARBA" id="ARBA00048785"/>
    </source>
</evidence>
<evidence type="ECO:0000256" key="5">
    <source>
        <dbReference type="ARBA" id="ARBA00022679"/>
    </source>
</evidence>
<evidence type="ECO:0000256" key="2">
    <source>
        <dbReference type="ARBA" id="ARBA00007424"/>
    </source>
</evidence>
<dbReference type="GO" id="GO:0009231">
    <property type="term" value="P:riboflavin biosynthetic process"/>
    <property type="evidence" value="ECO:0007669"/>
    <property type="project" value="UniProtKB-KW"/>
</dbReference>
<dbReference type="Gene3D" id="3.40.50.1820">
    <property type="entry name" value="alpha/beta hydrolase"/>
    <property type="match status" value="1"/>
</dbReference>
<dbReference type="HAMAP" id="MF_00178">
    <property type="entry name" value="Lumazine_synth"/>
    <property type="match status" value="1"/>
</dbReference>
<keyword evidence="4" id="KW-0686">Riboflavin biosynthesis</keyword>
<comment type="pathway">
    <text evidence="1">Cofactor biosynthesis; riboflavin biosynthesis; riboflavin from 2-hydroxy-3-oxobutyl phosphate and 5-amino-6-(D-ribitylamino)uracil: step 1/2.</text>
</comment>
<dbReference type="AlphaFoldDB" id="A0AAW1P184"/>
<dbReference type="NCBIfam" id="TIGR00114">
    <property type="entry name" value="lumazine-synth"/>
    <property type="match status" value="1"/>
</dbReference>
<dbReference type="Proteomes" id="UP001465755">
    <property type="component" value="Unassembled WGS sequence"/>
</dbReference>
<dbReference type="Gene3D" id="3.40.50.960">
    <property type="entry name" value="Lumazine/riboflavin synthase"/>
    <property type="match status" value="1"/>
</dbReference>
<evidence type="ECO:0000313" key="8">
    <source>
        <dbReference type="EMBL" id="KAK9800283.1"/>
    </source>
</evidence>
<evidence type="ECO:0000256" key="3">
    <source>
        <dbReference type="ARBA" id="ARBA00012664"/>
    </source>
</evidence>
<dbReference type="EC" id="2.5.1.78" evidence="3"/>
<proteinExistence type="inferred from homology"/>
<gene>
    <name evidence="8" type="ORF">WJX73_003463</name>
</gene>
<comment type="similarity">
    <text evidence="2">Belongs to the DMRL synthase family.</text>
</comment>
<comment type="catalytic activity">
    <reaction evidence="6">
        <text>(2S)-2-hydroxy-3-oxobutyl phosphate + 5-amino-6-(D-ribitylamino)uracil = 6,7-dimethyl-8-(1-D-ribityl)lumazine + phosphate + 2 H2O + H(+)</text>
        <dbReference type="Rhea" id="RHEA:26152"/>
        <dbReference type="ChEBI" id="CHEBI:15377"/>
        <dbReference type="ChEBI" id="CHEBI:15378"/>
        <dbReference type="ChEBI" id="CHEBI:15934"/>
        <dbReference type="ChEBI" id="CHEBI:43474"/>
        <dbReference type="ChEBI" id="CHEBI:58201"/>
        <dbReference type="ChEBI" id="CHEBI:58830"/>
        <dbReference type="EC" id="2.5.1.78"/>
    </reaction>
</comment>